<evidence type="ECO:0000256" key="1">
    <source>
        <dbReference type="SAM" id="MobiDB-lite"/>
    </source>
</evidence>
<evidence type="ECO:0000256" key="2">
    <source>
        <dbReference type="SAM" id="Phobius"/>
    </source>
</evidence>
<sequence>MTTPQPPQQPQAPYGYPQQPGPYQGPYQAPPAAPQGNPYGAAPQGNPYGAPPQSNPYGTAAPQAHPYGTAAPQGNPYGAPGPYAAPPQQPGPGGPYAGVPQQPGPYGAAPHQQPHPQPGAHGGCQICGGFPAVQTTIRRHQGLVFLMRFYSQKGRFCRTCGTALLREMTAKTCWQWWSPFSLIIFTPLTLLWNLSVHAKLKKLTPPAPGSHGPQPDPGAPLFSRPGAIGLIGPVGWWVVLAAQIVLHL</sequence>
<feature type="transmembrane region" description="Helical" evidence="2">
    <location>
        <begin position="227"/>
        <end position="246"/>
    </location>
</feature>
<dbReference type="EMBL" id="VOKX01000009">
    <property type="protein sequence ID" value="KAB7850061.1"/>
    <property type="molecule type" value="Genomic_DNA"/>
</dbReference>
<organism evidence="3 4">
    <name type="scientific">Streptomyces mobaraensis</name>
    <name type="common">Streptoverticillium mobaraense</name>
    <dbReference type="NCBI Taxonomy" id="35621"/>
    <lineage>
        <taxon>Bacteria</taxon>
        <taxon>Bacillati</taxon>
        <taxon>Actinomycetota</taxon>
        <taxon>Actinomycetes</taxon>
        <taxon>Kitasatosporales</taxon>
        <taxon>Streptomycetaceae</taxon>
        <taxon>Streptomyces</taxon>
    </lineage>
</organism>
<name>A0A5N5WCK6_STRMB</name>
<feature type="region of interest" description="Disordered" evidence="1">
    <location>
        <begin position="1"/>
        <end position="122"/>
    </location>
</feature>
<evidence type="ECO:0000313" key="4">
    <source>
        <dbReference type="Proteomes" id="UP000327000"/>
    </source>
</evidence>
<feature type="compositionally biased region" description="Pro residues" evidence="1">
    <location>
        <begin position="83"/>
        <end position="93"/>
    </location>
</feature>
<feature type="compositionally biased region" description="Low complexity" evidence="1">
    <location>
        <begin position="70"/>
        <end position="82"/>
    </location>
</feature>
<comment type="caution">
    <text evidence="3">The sequence shown here is derived from an EMBL/GenBank/DDBJ whole genome shotgun (WGS) entry which is preliminary data.</text>
</comment>
<dbReference type="RefSeq" id="WP_152262624.1">
    <property type="nucleotide sequence ID" value="NZ_VOKX01000009.1"/>
</dbReference>
<keyword evidence="2" id="KW-0812">Transmembrane</keyword>
<accession>A0A5N5WCK6</accession>
<feature type="compositionally biased region" description="Low complexity" evidence="1">
    <location>
        <begin position="97"/>
        <end position="114"/>
    </location>
</feature>
<gene>
    <name evidence="3" type="ORF">FRZ00_05455</name>
</gene>
<feature type="compositionally biased region" description="Pro residues" evidence="1">
    <location>
        <begin position="1"/>
        <end position="10"/>
    </location>
</feature>
<evidence type="ECO:0000313" key="3">
    <source>
        <dbReference type="EMBL" id="KAB7850061.1"/>
    </source>
</evidence>
<dbReference type="AlphaFoldDB" id="A0A5N5WCK6"/>
<feature type="compositionally biased region" description="Low complexity" evidence="1">
    <location>
        <begin position="11"/>
        <end position="27"/>
    </location>
</feature>
<dbReference type="OrthoDB" id="3298677at2"/>
<feature type="compositionally biased region" description="Low complexity" evidence="1">
    <location>
        <begin position="34"/>
        <end position="45"/>
    </location>
</feature>
<reference evidence="3 4" key="1">
    <citation type="journal article" date="2019" name="Microb. Cell Fact.">
        <title>Exploring novel herbicidin analogues by transcriptional regulator overexpression and MS/MS molecular networking.</title>
        <authorList>
            <person name="Shi Y."/>
            <person name="Gu R."/>
            <person name="Li Y."/>
            <person name="Wang X."/>
            <person name="Ren W."/>
            <person name="Li X."/>
            <person name="Wang L."/>
            <person name="Xie Y."/>
            <person name="Hong B."/>
        </authorList>
    </citation>
    <scope>NUCLEOTIDE SEQUENCE [LARGE SCALE GENOMIC DNA]</scope>
    <source>
        <strain evidence="3 4">US-43</strain>
    </source>
</reference>
<keyword evidence="2" id="KW-1133">Transmembrane helix</keyword>
<proteinExistence type="predicted"/>
<feature type="transmembrane region" description="Helical" evidence="2">
    <location>
        <begin position="174"/>
        <end position="194"/>
    </location>
</feature>
<keyword evidence="4" id="KW-1185">Reference proteome</keyword>
<protein>
    <submittedName>
        <fullName evidence="3">Toxin-antitoxin system, toxin component</fullName>
    </submittedName>
</protein>
<dbReference type="Proteomes" id="UP000327000">
    <property type="component" value="Unassembled WGS sequence"/>
</dbReference>
<keyword evidence="2" id="KW-0472">Membrane</keyword>